<comment type="caution">
    <text evidence="1">The sequence shown here is derived from an EMBL/GenBank/DDBJ whole genome shotgun (WGS) entry which is preliminary data.</text>
</comment>
<dbReference type="EMBL" id="JBGNUJ010000002">
    <property type="protein sequence ID" value="KAL3965425.1"/>
    <property type="molecule type" value="Genomic_DNA"/>
</dbReference>
<sequence>MDQMIAELRLHLLDLLDDNCIETVQVTLLLGAFYIFHGSPSLAWATIGLSVRASYALALHCASETDDRVATQIRRRCWNHLTVADTFASQIYGRPGSLDSAFSDLLPLAEMDDTAIDLSSEPQIQGRVGVGDGTVTALTFHWLKYKLYEIIRKTLSTFRLLRLHNPLTAEELQSLIDAVHHIEGHLAEWRRTLPPLLSSDNLSRDFAQHCSTERLASHSHQSQNHDLRRVKLQACLLQITYDAAIILTHRPLLEHRLSSAYCQDVSKRFTDTVSRSFDVSVKAALRISKIPILDFKNEFCMAFIFIHLFTAGVILCIPQPATRTAAKELRQHSQIARHTERLLSDLLKLSLHREVDMAFKEERRCAPEDRVQPSRQSYLSQSGPEENAEANKETFIPSLLTPSSLDRTASLSQEDIGMRNLGDELDVQYSGFSNLGSADGCETEPLGLPLDEALGSFGQFMFNLMPDDPLNHWGWGKGTM</sequence>
<keyword evidence="2" id="KW-1185">Reference proteome</keyword>
<evidence type="ECO:0000313" key="1">
    <source>
        <dbReference type="EMBL" id="KAL3965425.1"/>
    </source>
</evidence>
<reference evidence="1" key="1">
    <citation type="submission" date="2024-12" db="EMBL/GenBank/DDBJ databases">
        <title>Comparative genomics and development of molecular markers within Purpureocillium lilacinum and among Purpureocillium species.</title>
        <authorList>
            <person name="Yeh Z.-Y."/>
            <person name="Ni N.-T."/>
            <person name="Lo P.-H."/>
            <person name="Mushyakhwo K."/>
            <person name="Lin C.-F."/>
            <person name="Nai Y.-S."/>
        </authorList>
    </citation>
    <scope>NUCLEOTIDE SEQUENCE</scope>
    <source>
        <strain evidence="1">NCHU-NPUST-175</strain>
    </source>
</reference>
<evidence type="ECO:0000313" key="2">
    <source>
        <dbReference type="Proteomes" id="UP001638806"/>
    </source>
</evidence>
<organism evidence="1 2">
    <name type="scientific">Purpureocillium lilacinum</name>
    <name type="common">Paecilomyces lilacinus</name>
    <dbReference type="NCBI Taxonomy" id="33203"/>
    <lineage>
        <taxon>Eukaryota</taxon>
        <taxon>Fungi</taxon>
        <taxon>Dikarya</taxon>
        <taxon>Ascomycota</taxon>
        <taxon>Pezizomycotina</taxon>
        <taxon>Sordariomycetes</taxon>
        <taxon>Hypocreomycetidae</taxon>
        <taxon>Hypocreales</taxon>
        <taxon>Ophiocordycipitaceae</taxon>
        <taxon>Purpureocillium</taxon>
    </lineage>
</organism>
<gene>
    <name evidence="1" type="ORF">ACCO45_002429</name>
</gene>
<protein>
    <submittedName>
        <fullName evidence="1">Uncharacterized protein</fullName>
    </submittedName>
</protein>
<name>A0ACC4E9W0_PURLI</name>
<dbReference type="Proteomes" id="UP001638806">
    <property type="component" value="Unassembled WGS sequence"/>
</dbReference>
<proteinExistence type="predicted"/>
<accession>A0ACC4E9W0</accession>